<organism evidence="5 6">
    <name type="scientific">Candidatus Muproteobacteria bacterium RIFCSPHIGHO2_01_FULL_65_16</name>
    <dbReference type="NCBI Taxonomy" id="1817764"/>
    <lineage>
        <taxon>Bacteria</taxon>
        <taxon>Pseudomonadati</taxon>
        <taxon>Pseudomonadota</taxon>
        <taxon>Candidatus Muproteobacteria</taxon>
    </lineage>
</organism>
<dbReference type="PROSITE" id="PS00662">
    <property type="entry name" value="T2SP_E"/>
    <property type="match status" value="1"/>
</dbReference>
<dbReference type="FunFam" id="3.30.450.90:FF:000001">
    <property type="entry name" value="Type II secretion system ATPase GspE"/>
    <property type="match status" value="1"/>
</dbReference>
<comment type="similarity">
    <text evidence="1">Belongs to the GSP E family.</text>
</comment>
<dbReference type="GO" id="GO:0005886">
    <property type="term" value="C:plasma membrane"/>
    <property type="evidence" value="ECO:0007669"/>
    <property type="project" value="TreeGrafter"/>
</dbReference>
<feature type="domain" description="Bacterial type II secretion system protein E" evidence="4">
    <location>
        <begin position="388"/>
        <end position="402"/>
    </location>
</feature>
<dbReference type="EMBL" id="MFSY01000008">
    <property type="protein sequence ID" value="OGI47840.1"/>
    <property type="molecule type" value="Genomic_DNA"/>
</dbReference>
<sequence>MTHPFQSRRLGDILVARRFASPEQVSAALAEGEGRLGERLVQANRITTEQLAQALAEQFNLPYQDLNGHAIPSELFNLIPAAFAYQHGAIPYRRDGDVLEVVIADPFDHALADRLERLSGTRVRLLLASRAAIQAVLKRSEGASEALKDVSEDFRLVMVKENDEGKEETVSLEKLGDTTSPVIKLVNTLLLAALQKRASDVHIETYERGIVVKYRIDGVLYPATETLDRRHHSALVSRLKVMAELDIAEKRVPQDGRFKLRFGSRDIDFRISIMPSVFGEDVVIRILDKSSVTEGLKNLRLDGLGMTPEVLKKFRRIIHEPYGMVLITGPTGSGKTTTLYAALSELDVAEEKIITIEDPVEYQLDGIVQIPVNEKKGLTFARGLRSILRHDPDKIMVGEIRDAETAMIAVQSALTGHLVFTTVHANNAFDVIGRFSHMGVDVYSFVSALNCVMAQRLVRQICPQCKRRAAADAVLIELSGLDPKRHQNHVWHEGAGCDHCHGTGYRGRAAITEFLDLSPRIREMIIARRPANELQAAALEEGMVTLRQSAIAKAIAGETSLKEINRVTFVD</sequence>
<dbReference type="Gene3D" id="3.30.450.90">
    <property type="match status" value="1"/>
</dbReference>
<gene>
    <name evidence="5" type="ORF">A2637_06715</name>
</gene>
<reference evidence="5 6" key="1">
    <citation type="journal article" date="2016" name="Nat. Commun.">
        <title>Thousands of microbial genomes shed light on interconnected biogeochemical processes in an aquifer system.</title>
        <authorList>
            <person name="Anantharaman K."/>
            <person name="Brown C.T."/>
            <person name="Hug L.A."/>
            <person name="Sharon I."/>
            <person name="Castelle C.J."/>
            <person name="Probst A.J."/>
            <person name="Thomas B.C."/>
            <person name="Singh A."/>
            <person name="Wilkins M.J."/>
            <person name="Karaoz U."/>
            <person name="Brodie E.L."/>
            <person name="Williams K.H."/>
            <person name="Hubbard S.S."/>
            <person name="Banfield J.F."/>
        </authorList>
    </citation>
    <scope>NUCLEOTIDE SEQUENCE [LARGE SCALE GENOMIC DNA]</scope>
</reference>
<evidence type="ECO:0000256" key="3">
    <source>
        <dbReference type="ARBA" id="ARBA00022840"/>
    </source>
</evidence>
<dbReference type="Pfam" id="PF00437">
    <property type="entry name" value="T2SSE"/>
    <property type="match status" value="1"/>
</dbReference>
<name>A0A1F6TRV7_9PROT</name>
<keyword evidence="3" id="KW-0067">ATP-binding</keyword>
<dbReference type="InterPro" id="IPR027417">
    <property type="entry name" value="P-loop_NTPase"/>
</dbReference>
<dbReference type="FunFam" id="3.40.50.300:FF:000398">
    <property type="entry name" value="Type IV pilus assembly ATPase PilB"/>
    <property type="match status" value="1"/>
</dbReference>
<dbReference type="SUPFAM" id="SSF160246">
    <property type="entry name" value="EspE N-terminal domain-like"/>
    <property type="match status" value="1"/>
</dbReference>
<dbReference type="GO" id="GO:0005524">
    <property type="term" value="F:ATP binding"/>
    <property type="evidence" value="ECO:0007669"/>
    <property type="project" value="UniProtKB-KW"/>
</dbReference>
<keyword evidence="2" id="KW-0547">Nucleotide-binding</keyword>
<evidence type="ECO:0000313" key="5">
    <source>
        <dbReference type="EMBL" id="OGI47840.1"/>
    </source>
</evidence>
<dbReference type="PANTHER" id="PTHR30258:SF1">
    <property type="entry name" value="PROTEIN TRANSPORT PROTEIN HOFB HOMOLOG"/>
    <property type="match status" value="1"/>
</dbReference>
<protein>
    <submittedName>
        <fullName evidence="5">Pilus assembly protein PilB</fullName>
    </submittedName>
</protein>
<evidence type="ECO:0000256" key="2">
    <source>
        <dbReference type="ARBA" id="ARBA00022741"/>
    </source>
</evidence>
<dbReference type="InterPro" id="IPR037257">
    <property type="entry name" value="T2SS_E_N_sf"/>
</dbReference>
<dbReference type="Pfam" id="PF05157">
    <property type="entry name" value="MshEN"/>
    <property type="match status" value="1"/>
</dbReference>
<dbReference type="STRING" id="1817764.A2637_06715"/>
<dbReference type="AlphaFoldDB" id="A0A1F6TRV7"/>
<dbReference type="SUPFAM" id="SSF52540">
    <property type="entry name" value="P-loop containing nucleoside triphosphate hydrolases"/>
    <property type="match status" value="1"/>
</dbReference>
<dbReference type="Gene3D" id="3.30.300.160">
    <property type="entry name" value="Type II secretion system, protein E, N-terminal domain"/>
    <property type="match status" value="1"/>
</dbReference>
<dbReference type="PANTHER" id="PTHR30258">
    <property type="entry name" value="TYPE II SECRETION SYSTEM PROTEIN GSPE-RELATED"/>
    <property type="match status" value="1"/>
</dbReference>
<dbReference type="Proteomes" id="UP000179360">
    <property type="component" value="Unassembled WGS sequence"/>
</dbReference>
<dbReference type="InterPro" id="IPR007831">
    <property type="entry name" value="T2SS_GspE_N"/>
</dbReference>
<comment type="caution">
    <text evidence="5">The sequence shown here is derived from an EMBL/GenBank/DDBJ whole genome shotgun (WGS) entry which is preliminary data.</text>
</comment>
<dbReference type="GO" id="GO:0016887">
    <property type="term" value="F:ATP hydrolysis activity"/>
    <property type="evidence" value="ECO:0007669"/>
    <property type="project" value="TreeGrafter"/>
</dbReference>
<dbReference type="Gene3D" id="3.40.50.300">
    <property type="entry name" value="P-loop containing nucleotide triphosphate hydrolases"/>
    <property type="match status" value="1"/>
</dbReference>
<dbReference type="CDD" id="cd01129">
    <property type="entry name" value="PulE-GspE-like"/>
    <property type="match status" value="1"/>
</dbReference>
<accession>A0A1F6TRV7</accession>
<evidence type="ECO:0000313" key="6">
    <source>
        <dbReference type="Proteomes" id="UP000179360"/>
    </source>
</evidence>
<proteinExistence type="inferred from homology"/>
<evidence type="ECO:0000256" key="1">
    <source>
        <dbReference type="ARBA" id="ARBA00006611"/>
    </source>
</evidence>
<evidence type="ECO:0000259" key="4">
    <source>
        <dbReference type="PROSITE" id="PS00662"/>
    </source>
</evidence>
<dbReference type="InterPro" id="IPR001482">
    <property type="entry name" value="T2SS/T4SS_dom"/>
</dbReference>